<organism evidence="1 2">
    <name type="scientific">Legionella bozemanae</name>
    <name type="common">Fluoribacter bozemanae</name>
    <dbReference type="NCBI Taxonomy" id="447"/>
    <lineage>
        <taxon>Bacteria</taxon>
        <taxon>Pseudomonadati</taxon>
        <taxon>Pseudomonadota</taxon>
        <taxon>Gammaproteobacteria</taxon>
        <taxon>Legionellales</taxon>
        <taxon>Legionellaceae</taxon>
        <taxon>Legionella</taxon>
    </lineage>
</organism>
<evidence type="ECO:0000313" key="2">
    <source>
        <dbReference type="Proteomes" id="UP000054695"/>
    </source>
</evidence>
<sequence length="196" mass="22801">MAYLKRWQIRRIIKKIKVMQANRVNNQPGDEMLKKEIAYYFELASIYNKLKGNKKFPYAHLMYMECYRAAAMLDDAEANYQLGQMILEEAKFRQNLEKEGVFKSESNLKKCNQLFEEAHAYLLAAIALNHIAAKRLRGLSFINGWGLEADKKTGFELIVASIEEEGSWDRVPQIFASMGLNKPEFFSQIMQRRKSS</sequence>
<dbReference type="OrthoDB" id="5652782at2"/>
<dbReference type="PATRIC" id="fig|447.4.peg.98"/>
<proteinExistence type="predicted"/>
<evidence type="ECO:0000313" key="1">
    <source>
        <dbReference type="EMBL" id="KTC77804.1"/>
    </source>
</evidence>
<dbReference type="STRING" id="447.Lboz_0092"/>
<dbReference type="InterPro" id="IPR011990">
    <property type="entry name" value="TPR-like_helical_dom_sf"/>
</dbReference>
<dbReference type="RefSeq" id="WP_058457799.1">
    <property type="nucleotide sequence ID" value="NZ_CAAAIY010000024.1"/>
</dbReference>
<accession>A0A0W0S2W8</accession>
<protein>
    <submittedName>
        <fullName evidence="1">Uncharacterized protein</fullName>
    </submittedName>
</protein>
<reference evidence="1 2" key="1">
    <citation type="submission" date="2015-11" db="EMBL/GenBank/DDBJ databases">
        <title>Genomic analysis of 38 Legionella species identifies large and diverse effector repertoires.</title>
        <authorList>
            <person name="Burstein D."/>
            <person name="Amaro F."/>
            <person name="Zusman T."/>
            <person name="Lifshitz Z."/>
            <person name="Cohen O."/>
            <person name="Gilbert J.A."/>
            <person name="Pupko T."/>
            <person name="Shuman H.A."/>
            <person name="Segal G."/>
        </authorList>
    </citation>
    <scope>NUCLEOTIDE SEQUENCE [LARGE SCALE GENOMIC DNA]</scope>
    <source>
        <strain evidence="1 2">WIGA</strain>
    </source>
</reference>
<gene>
    <name evidence="1" type="ORF">Lboz_0092</name>
</gene>
<comment type="caution">
    <text evidence="1">The sequence shown here is derived from an EMBL/GenBank/DDBJ whole genome shotgun (WGS) entry which is preliminary data.</text>
</comment>
<dbReference type="AlphaFoldDB" id="A0A0W0S2W8"/>
<keyword evidence="2" id="KW-1185">Reference proteome</keyword>
<dbReference type="EMBL" id="LNXU01000001">
    <property type="protein sequence ID" value="KTC77804.1"/>
    <property type="molecule type" value="Genomic_DNA"/>
</dbReference>
<dbReference type="Proteomes" id="UP000054695">
    <property type="component" value="Unassembled WGS sequence"/>
</dbReference>
<dbReference type="Gene3D" id="1.25.40.10">
    <property type="entry name" value="Tetratricopeptide repeat domain"/>
    <property type="match status" value="1"/>
</dbReference>
<name>A0A0W0S2W8_LEGBO</name>